<protein>
    <submittedName>
        <fullName evidence="2">Uncharacterized protein</fullName>
    </submittedName>
</protein>
<dbReference type="EMBL" id="JAJSOF020000005">
    <property type="protein sequence ID" value="KAJ4448246.1"/>
    <property type="molecule type" value="Genomic_DNA"/>
</dbReference>
<feature type="transmembrane region" description="Helical" evidence="1">
    <location>
        <begin position="6"/>
        <end position="22"/>
    </location>
</feature>
<keyword evidence="1" id="KW-0472">Membrane</keyword>
<accession>A0ABQ8TQR9</accession>
<gene>
    <name evidence="2" type="ORF">ANN_10260</name>
</gene>
<comment type="caution">
    <text evidence="2">The sequence shown here is derived from an EMBL/GenBank/DDBJ whole genome shotgun (WGS) entry which is preliminary data.</text>
</comment>
<keyword evidence="1" id="KW-1133">Transmembrane helix</keyword>
<evidence type="ECO:0000313" key="2">
    <source>
        <dbReference type="EMBL" id="KAJ4448246.1"/>
    </source>
</evidence>
<organism evidence="2 3">
    <name type="scientific">Periplaneta americana</name>
    <name type="common">American cockroach</name>
    <name type="synonym">Blatta americana</name>
    <dbReference type="NCBI Taxonomy" id="6978"/>
    <lineage>
        <taxon>Eukaryota</taxon>
        <taxon>Metazoa</taxon>
        <taxon>Ecdysozoa</taxon>
        <taxon>Arthropoda</taxon>
        <taxon>Hexapoda</taxon>
        <taxon>Insecta</taxon>
        <taxon>Pterygota</taxon>
        <taxon>Neoptera</taxon>
        <taxon>Polyneoptera</taxon>
        <taxon>Dictyoptera</taxon>
        <taxon>Blattodea</taxon>
        <taxon>Blattoidea</taxon>
        <taxon>Blattidae</taxon>
        <taxon>Blattinae</taxon>
        <taxon>Periplaneta</taxon>
    </lineage>
</organism>
<reference evidence="2 3" key="1">
    <citation type="journal article" date="2022" name="Allergy">
        <title>Genome assembly and annotation of Periplaneta americana reveal a comprehensive cockroach allergen profile.</title>
        <authorList>
            <person name="Wang L."/>
            <person name="Xiong Q."/>
            <person name="Saelim N."/>
            <person name="Wang L."/>
            <person name="Nong W."/>
            <person name="Wan A.T."/>
            <person name="Shi M."/>
            <person name="Liu X."/>
            <person name="Cao Q."/>
            <person name="Hui J.H.L."/>
            <person name="Sookrung N."/>
            <person name="Leung T.F."/>
            <person name="Tungtrongchitr A."/>
            <person name="Tsui S.K.W."/>
        </authorList>
    </citation>
    <scope>NUCLEOTIDE SEQUENCE [LARGE SCALE GENOMIC DNA]</scope>
    <source>
        <strain evidence="2">PWHHKU_190912</strain>
    </source>
</reference>
<evidence type="ECO:0000313" key="3">
    <source>
        <dbReference type="Proteomes" id="UP001148838"/>
    </source>
</evidence>
<keyword evidence="1" id="KW-0812">Transmembrane</keyword>
<keyword evidence="3" id="KW-1185">Reference proteome</keyword>
<name>A0ABQ8TQR9_PERAM</name>
<proteinExistence type="predicted"/>
<dbReference type="Proteomes" id="UP001148838">
    <property type="component" value="Unassembled WGS sequence"/>
</dbReference>
<sequence>MNPYLYMFLIPFIGAALVYILCKLCSDKYAHFSLVARDTDNQGDGLGDSVLWHGHHYLLTYWRGEKGEGGTFEASRRAIRVTSHETRVLDVAGRVTKQRERETVEYESVLVLVADPIHRSRTLHIAQVLHCRFIGTSSDVPTVISESEHTLCNAVLRARNSCTEHCYFGTGGPDLLFIFVPNGTSGLSPVQENYPRSDEAARQPYVITTSTRQVFQPSDPRQGKCRVAVVSYLLSHLFFYDLFG</sequence>
<evidence type="ECO:0000256" key="1">
    <source>
        <dbReference type="SAM" id="Phobius"/>
    </source>
</evidence>
<feature type="non-terminal residue" evidence="2">
    <location>
        <position position="244"/>
    </location>
</feature>